<evidence type="ECO:0000256" key="4">
    <source>
        <dbReference type="ARBA" id="ARBA00022884"/>
    </source>
</evidence>
<dbReference type="InterPro" id="IPR000504">
    <property type="entry name" value="RRM_dom"/>
</dbReference>
<dbReference type="GO" id="GO:0003723">
    <property type="term" value="F:RNA binding"/>
    <property type="evidence" value="ECO:0007669"/>
    <property type="project" value="UniProtKB-UniRule"/>
</dbReference>
<dbReference type="Pfam" id="PF00076">
    <property type="entry name" value="RRM_1"/>
    <property type="match status" value="1"/>
</dbReference>
<comment type="subcellular location">
    <subcellularLocation>
        <location evidence="1">Cytoplasm</location>
    </subcellularLocation>
</comment>
<dbReference type="InterPro" id="IPR012677">
    <property type="entry name" value="Nucleotide-bd_a/b_plait_sf"/>
</dbReference>
<dbReference type="Proteomes" id="UP000502823">
    <property type="component" value="Unassembled WGS sequence"/>
</dbReference>
<evidence type="ECO:0000259" key="7">
    <source>
        <dbReference type="PROSITE" id="PS50102"/>
    </source>
</evidence>
<dbReference type="EMBL" id="BLKM01000913">
    <property type="protein sequence ID" value="GFG39623.1"/>
    <property type="molecule type" value="Genomic_DNA"/>
</dbReference>
<protein>
    <recommendedName>
        <fullName evidence="7">RRM domain-containing protein</fullName>
    </recommendedName>
</protein>
<dbReference type="AlphaFoldDB" id="A0A6L2Q3Y1"/>
<evidence type="ECO:0000256" key="5">
    <source>
        <dbReference type="PROSITE-ProRule" id="PRU00176"/>
    </source>
</evidence>
<reference evidence="9" key="1">
    <citation type="submission" date="2020-01" db="EMBL/GenBank/DDBJ databases">
        <title>Draft genome sequence of the Termite Coptotermes fromosanus.</title>
        <authorList>
            <person name="Itakura S."/>
            <person name="Yosikawa Y."/>
            <person name="Umezawa K."/>
        </authorList>
    </citation>
    <scope>NUCLEOTIDE SEQUENCE [LARGE SCALE GENOMIC DNA]</scope>
</reference>
<dbReference type="GO" id="GO:0005737">
    <property type="term" value="C:cytoplasm"/>
    <property type="evidence" value="ECO:0007669"/>
    <property type="project" value="UniProtKB-SubCell"/>
</dbReference>
<gene>
    <name evidence="8" type="ORF">Cfor_02897</name>
</gene>
<accession>A0A6L2Q3Y1</accession>
<dbReference type="PANTHER" id="PTHR21245">
    <property type="entry name" value="HETEROGENEOUS NUCLEAR RIBONUCLEOPROTEIN"/>
    <property type="match status" value="1"/>
</dbReference>
<sequence length="701" mass="77186">MATSVESLNVGSQSASASTGEDATMDNSGLNKLTRSLLELVERTGYQLVQINGQRKYGGPPPNWGGLPPSKGSEIFVGKIPRDCYEDELVPVFETVGEIYELRLMMDFSGSNRGFGFVMYSSPEIAEIAVQKLNNYEIRAGRRIGVVKSVNNCRLFIRGIPPDKSEEDVKSELSRITEGVTEVRLTKKRGSGTNRHSLNSNVKYTHAVVEYDSHRSAAVARRCLIPDRIRLWGQEITVDWDIPESCRKTSKEDFSEAKVRVHKQNTPTSPAIAQCNNNIERIRNTDTGNVSSNNSGIWSLEQVMDHYIYSNSCTDSGLLHMKDAAQPLKTGLPNANTILADANAAILKPNRSTSETFSAVDANGAVGRPVTGAVSRFENGGTLMSHMRTYGVEMGRNPRVYHLYQENCLNFDAFVPGKKFDYAVSLLEPQIRNYSDGDHRLQRQRYLHGATHTPILFSGDIRSNEHLEGTQLSLQERAAHPEIFYDHTHGAFNRLEIGRAIRGATVGLNTIPTTGSIKTGFVLPWNQNFVTHKFSQDSKYDGNLKLVCGTGGTNVWAGGNQALSFGKCMPNMKGCPAVDNVAANMFNATSWNEKRNNTDRLESLPNSGSGNAVFTNSNKRDKSVASFEGKHEILPKSDVGGILPARFHRSGVFYRNAAVGIQHHSSNFNRAPGSQVCSGGRYIGVSQPRKVLESPPFMNSL</sequence>
<keyword evidence="3" id="KW-0677">Repeat</keyword>
<dbReference type="CDD" id="cd12249">
    <property type="entry name" value="RRM1_hnRNPR_like"/>
    <property type="match status" value="1"/>
</dbReference>
<dbReference type="InParanoid" id="A0A6L2Q3Y1"/>
<keyword evidence="2" id="KW-0963">Cytoplasm</keyword>
<comment type="caution">
    <text evidence="8">The sequence shown here is derived from an EMBL/GenBank/DDBJ whole genome shotgun (WGS) entry which is preliminary data.</text>
</comment>
<dbReference type="SMART" id="SM00360">
    <property type="entry name" value="RRM"/>
    <property type="match status" value="2"/>
</dbReference>
<evidence type="ECO:0000256" key="1">
    <source>
        <dbReference type="ARBA" id="ARBA00004496"/>
    </source>
</evidence>
<dbReference type="FunFam" id="3.30.70.330:FF:000026">
    <property type="entry name" value="APOBEC1 complementation factor isoform X1"/>
    <property type="match status" value="1"/>
</dbReference>
<evidence type="ECO:0000256" key="6">
    <source>
        <dbReference type="SAM" id="MobiDB-lite"/>
    </source>
</evidence>
<evidence type="ECO:0000256" key="3">
    <source>
        <dbReference type="ARBA" id="ARBA00022737"/>
    </source>
</evidence>
<feature type="domain" description="RRM" evidence="7">
    <location>
        <begin position="73"/>
        <end position="151"/>
    </location>
</feature>
<dbReference type="SUPFAM" id="SSF54928">
    <property type="entry name" value="RNA-binding domain, RBD"/>
    <property type="match status" value="1"/>
</dbReference>
<proteinExistence type="predicted"/>
<dbReference type="FunFam" id="3.30.70.330:FF:000022">
    <property type="entry name" value="APOBEC1 complementation factor isoform X1"/>
    <property type="match status" value="1"/>
</dbReference>
<organism evidence="8 9">
    <name type="scientific">Coptotermes formosanus</name>
    <name type="common">Formosan subterranean termite</name>
    <dbReference type="NCBI Taxonomy" id="36987"/>
    <lineage>
        <taxon>Eukaryota</taxon>
        <taxon>Metazoa</taxon>
        <taxon>Ecdysozoa</taxon>
        <taxon>Arthropoda</taxon>
        <taxon>Hexapoda</taxon>
        <taxon>Insecta</taxon>
        <taxon>Pterygota</taxon>
        <taxon>Neoptera</taxon>
        <taxon>Polyneoptera</taxon>
        <taxon>Dictyoptera</taxon>
        <taxon>Blattodea</taxon>
        <taxon>Blattoidea</taxon>
        <taxon>Termitoidae</taxon>
        <taxon>Rhinotermitidae</taxon>
        <taxon>Coptotermes</taxon>
    </lineage>
</organism>
<dbReference type="OrthoDB" id="3800936at2759"/>
<keyword evidence="4 5" id="KW-0694">RNA-binding</keyword>
<feature type="region of interest" description="Disordered" evidence="6">
    <location>
        <begin position="1"/>
        <end position="28"/>
    </location>
</feature>
<dbReference type="InterPro" id="IPR035979">
    <property type="entry name" value="RBD_domain_sf"/>
</dbReference>
<evidence type="ECO:0000256" key="2">
    <source>
        <dbReference type="ARBA" id="ARBA00022490"/>
    </source>
</evidence>
<evidence type="ECO:0000313" key="8">
    <source>
        <dbReference type="EMBL" id="GFG39623.1"/>
    </source>
</evidence>
<name>A0A6L2Q3Y1_COPFO</name>
<dbReference type="PROSITE" id="PS50102">
    <property type="entry name" value="RRM"/>
    <property type="match status" value="1"/>
</dbReference>
<evidence type="ECO:0000313" key="9">
    <source>
        <dbReference type="Proteomes" id="UP000502823"/>
    </source>
</evidence>
<dbReference type="Gene3D" id="3.30.70.330">
    <property type="match status" value="2"/>
</dbReference>
<keyword evidence="9" id="KW-1185">Reference proteome</keyword>